<reference evidence="2 3" key="1">
    <citation type="submission" date="2018-09" db="EMBL/GenBank/DDBJ databases">
        <authorList>
            <consortium name="Pathogen Informatics"/>
        </authorList>
    </citation>
    <scope>NUCLEOTIDE SEQUENCE [LARGE SCALE GENOMIC DNA]</scope>
    <source>
        <strain evidence="2 3">OH-22767</strain>
    </source>
</reference>
<feature type="domain" description="CBS" evidence="1">
    <location>
        <begin position="73"/>
        <end position="117"/>
    </location>
</feature>
<dbReference type="SUPFAM" id="SSF54631">
    <property type="entry name" value="CBS-domain pair"/>
    <property type="match status" value="1"/>
</dbReference>
<evidence type="ECO:0000313" key="3">
    <source>
        <dbReference type="Proteomes" id="UP000262142"/>
    </source>
</evidence>
<organism evidence="2 3">
    <name type="scientific">Candidatus Ornithobacterium hominis</name>
    <dbReference type="NCBI Taxonomy" id="2497989"/>
    <lineage>
        <taxon>Bacteria</taxon>
        <taxon>Pseudomonadati</taxon>
        <taxon>Bacteroidota</taxon>
        <taxon>Flavobacteriia</taxon>
        <taxon>Flavobacteriales</taxon>
        <taxon>Weeksellaceae</taxon>
        <taxon>Ornithobacterium</taxon>
    </lineage>
</organism>
<gene>
    <name evidence="2" type="ORF">SAMEA104719789_00031</name>
</gene>
<dbReference type="EMBL" id="UNSC01000001">
    <property type="protein sequence ID" value="SZD70940.1"/>
    <property type="molecule type" value="Genomic_DNA"/>
</dbReference>
<dbReference type="AlphaFoldDB" id="A0A383TUN0"/>
<proteinExistence type="predicted"/>
<dbReference type="Gene3D" id="3.10.580.10">
    <property type="entry name" value="CBS-domain"/>
    <property type="match status" value="1"/>
</dbReference>
<dbReference type="RefSeq" id="WP_119058669.1">
    <property type="nucleotide sequence ID" value="NZ_UNSC01000001.1"/>
</dbReference>
<keyword evidence="3" id="KW-1185">Reference proteome</keyword>
<dbReference type="InterPro" id="IPR046342">
    <property type="entry name" value="CBS_dom_sf"/>
</dbReference>
<evidence type="ECO:0000259" key="1">
    <source>
        <dbReference type="Pfam" id="PF00571"/>
    </source>
</evidence>
<dbReference type="InterPro" id="IPR000644">
    <property type="entry name" value="CBS_dom"/>
</dbReference>
<dbReference type="OrthoDB" id="1523762at2"/>
<sequence length="218" mass="25559">MTIAHFLINDLKPIGFDTEPMEALNLMEEFRFSHFPVLNENQTWAGNISYDQLISEFNISKRITPDLLEDFYATEEDFFLACISKFGNFRANFIPVINHQNKYLGYVTLEDLMAEMAKHPFYAEPFTWLSVKNNTVKFAMSEISKILESNNAKTFGIAIQYQNEIHTSAYIKLQVEHIDSLIQTFERFGYVVEIYKKEGEHYDLLNDRFGNLLKYMEL</sequence>
<name>A0A383TUN0_9FLAO</name>
<dbReference type="Proteomes" id="UP000262142">
    <property type="component" value="Unassembled WGS sequence"/>
</dbReference>
<dbReference type="Pfam" id="PF00571">
    <property type="entry name" value="CBS"/>
    <property type="match status" value="1"/>
</dbReference>
<evidence type="ECO:0000313" key="2">
    <source>
        <dbReference type="EMBL" id="SZD70940.1"/>
    </source>
</evidence>
<accession>A0A383TUN0</accession>
<protein>
    <submittedName>
        <fullName evidence="2">CBS domain</fullName>
    </submittedName>
</protein>